<evidence type="ECO:0000313" key="11">
    <source>
        <dbReference type="Proteomes" id="UP000265581"/>
    </source>
</evidence>
<dbReference type="AlphaFoldDB" id="A0A371P166"/>
<dbReference type="GO" id="GO:0043190">
    <property type="term" value="C:ATP-binding cassette (ABC) transporter complex"/>
    <property type="evidence" value="ECO:0007669"/>
    <property type="project" value="InterPro"/>
</dbReference>
<dbReference type="SUPFAM" id="SSF161098">
    <property type="entry name" value="MetI-like"/>
    <property type="match status" value="1"/>
</dbReference>
<dbReference type="PROSITE" id="PS50928">
    <property type="entry name" value="ABC_TM1"/>
    <property type="match status" value="1"/>
</dbReference>
<dbReference type="GO" id="GO:0006865">
    <property type="term" value="P:amino acid transport"/>
    <property type="evidence" value="ECO:0007669"/>
    <property type="project" value="UniProtKB-KW"/>
</dbReference>
<sequence length="310" mass="33568">MTADRQPTTLMPKVAIKRWGRALSGVLVVAGVVLLGYSISRGQVDWAIIPTQMTSDTMLEGVWNVVKLAFVAQVIAVVIGVGVALMRLSPNPVLRWVAFAYTWLFRGLPVLVQILLWYNIALIYPRITIGIPFTTVDIVDQSSNVLVTAFVAALLGLALNESAYMAEIVRAGLNSVDPGQKEAAQSLGMTPGQILRRVVLPQAMRVIVPPTGNNAINMIKATSLASVIGFVEVTKAAQNLSSRDLAIIEALFAASVWYMVIVSIANVGQYFLERRYNASTRDGGGSRALLTRVGKSLYTPPVRRAEEITS</sequence>
<dbReference type="InterPro" id="IPR010065">
    <property type="entry name" value="AA_ABC_transptr_permease_3TM"/>
</dbReference>
<dbReference type="InterPro" id="IPR043429">
    <property type="entry name" value="ArtM/GltK/GlnP/TcyL/YhdX-like"/>
</dbReference>
<feature type="domain" description="ABC transmembrane type-1" evidence="9">
    <location>
        <begin position="62"/>
        <end position="269"/>
    </location>
</feature>
<feature type="transmembrane region" description="Helical" evidence="8">
    <location>
        <begin position="21"/>
        <end position="40"/>
    </location>
</feature>
<proteinExistence type="inferred from homology"/>
<evidence type="ECO:0000256" key="6">
    <source>
        <dbReference type="ARBA" id="ARBA00022989"/>
    </source>
</evidence>
<organism evidence="10 11">
    <name type="scientific">Aeromicrobium endophyticum</name>
    <dbReference type="NCBI Taxonomy" id="2292704"/>
    <lineage>
        <taxon>Bacteria</taxon>
        <taxon>Bacillati</taxon>
        <taxon>Actinomycetota</taxon>
        <taxon>Actinomycetes</taxon>
        <taxon>Propionibacteriales</taxon>
        <taxon>Nocardioidaceae</taxon>
        <taxon>Aeromicrobium</taxon>
    </lineage>
</organism>
<keyword evidence="5" id="KW-0029">Amino-acid transport</keyword>
<dbReference type="GO" id="GO:0022857">
    <property type="term" value="F:transmembrane transporter activity"/>
    <property type="evidence" value="ECO:0007669"/>
    <property type="project" value="InterPro"/>
</dbReference>
<gene>
    <name evidence="10" type="ORF">DX116_18490</name>
</gene>
<evidence type="ECO:0000313" key="10">
    <source>
        <dbReference type="EMBL" id="REK69076.1"/>
    </source>
</evidence>
<dbReference type="FunFam" id="1.10.3720.10:FF:000006">
    <property type="entry name" value="Glutamate/aspartate ABC transporter, permease protein GltK"/>
    <property type="match status" value="1"/>
</dbReference>
<dbReference type="InterPro" id="IPR035906">
    <property type="entry name" value="MetI-like_sf"/>
</dbReference>
<keyword evidence="7 8" id="KW-0472">Membrane</keyword>
<keyword evidence="11" id="KW-1185">Reference proteome</keyword>
<feature type="transmembrane region" description="Helical" evidence="8">
    <location>
        <begin position="141"/>
        <end position="160"/>
    </location>
</feature>
<comment type="subcellular location">
    <subcellularLocation>
        <location evidence="1 8">Cell membrane</location>
        <topology evidence="1 8">Multi-pass membrane protein</topology>
    </subcellularLocation>
</comment>
<evidence type="ECO:0000256" key="1">
    <source>
        <dbReference type="ARBA" id="ARBA00004651"/>
    </source>
</evidence>
<evidence type="ECO:0000256" key="5">
    <source>
        <dbReference type="ARBA" id="ARBA00022970"/>
    </source>
</evidence>
<evidence type="ECO:0000256" key="2">
    <source>
        <dbReference type="ARBA" id="ARBA00022448"/>
    </source>
</evidence>
<dbReference type="OrthoDB" id="3181282at2"/>
<comment type="similarity">
    <text evidence="8">Belongs to the binding-protein-dependent transport system permease family.</text>
</comment>
<feature type="transmembrane region" description="Helical" evidence="8">
    <location>
        <begin position="65"/>
        <end position="86"/>
    </location>
</feature>
<dbReference type="NCBIfam" id="TIGR01726">
    <property type="entry name" value="HEQRo_perm_3TM"/>
    <property type="match status" value="1"/>
</dbReference>
<dbReference type="Pfam" id="PF00528">
    <property type="entry name" value="BPD_transp_1"/>
    <property type="match status" value="1"/>
</dbReference>
<evidence type="ECO:0000259" key="9">
    <source>
        <dbReference type="PROSITE" id="PS50928"/>
    </source>
</evidence>
<keyword evidence="3" id="KW-1003">Cell membrane</keyword>
<keyword evidence="4 8" id="KW-0812">Transmembrane</keyword>
<evidence type="ECO:0000256" key="3">
    <source>
        <dbReference type="ARBA" id="ARBA00022475"/>
    </source>
</evidence>
<evidence type="ECO:0000256" key="4">
    <source>
        <dbReference type="ARBA" id="ARBA00022692"/>
    </source>
</evidence>
<evidence type="ECO:0000256" key="7">
    <source>
        <dbReference type="ARBA" id="ARBA00023136"/>
    </source>
</evidence>
<feature type="transmembrane region" description="Helical" evidence="8">
    <location>
        <begin position="98"/>
        <end position="121"/>
    </location>
</feature>
<dbReference type="CDD" id="cd06261">
    <property type="entry name" value="TM_PBP2"/>
    <property type="match status" value="1"/>
</dbReference>
<feature type="transmembrane region" description="Helical" evidence="8">
    <location>
        <begin position="245"/>
        <end position="265"/>
    </location>
</feature>
<keyword evidence="6 8" id="KW-1133">Transmembrane helix</keyword>
<accession>A0A371P166</accession>
<dbReference type="InterPro" id="IPR000515">
    <property type="entry name" value="MetI-like"/>
</dbReference>
<keyword evidence="2 8" id="KW-0813">Transport</keyword>
<comment type="caution">
    <text evidence="10">The sequence shown here is derived from an EMBL/GenBank/DDBJ whole genome shotgun (WGS) entry which is preliminary data.</text>
</comment>
<reference evidence="10 11" key="1">
    <citation type="submission" date="2018-08" db="EMBL/GenBank/DDBJ databases">
        <title>Aeromicrobium sp. M2KJ-4, whole genome shotgun sequence.</title>
        <authorList>
            <person name="Tuo L."/>
        </authorList>
    </citation>
    <scope>NUCLEOTIDE SEQUENCE [LARGE SCALE GENOMIC DNA]</scope>
    <source>
        <strain evidence="10 11">M2KJ-4</strain>
    </source>
</reference>
<dbReference type="EMBL" id="QUBR01000003">
    <property type="protein sequence ID" value="REK69076.1"/>
    <property type="molecule type" value="Genomic_DNA"/>
</dbReference>
<protein>
    <submittedName>
        <fullName evidence="10">Amino acid ABC transporter permease</fullName>
    </submittedName>
</protein>
<evidence type="ECO:0000256" key="8">
    <source>
        <dbReference type="RuleBase" id="RU363032"/>
    </source>
</evidence>
<dbReference type="PANTHER" id="PTHR30614">
    <property type="entry name" value="MEMBRANE COMPONENT OF AMINO ACID ABC TRANSPORTER"/>
    <property type="match status" value="1"/>
</dbReference>
<dbReference type="Gene3D" id="1.10.3720.10">
    <property type="entry name" value="MetI-like"/>
    <property type="match status" value="1"/>
</dbReference>
<dbReference type="Proteomes" id="UP000265581">
    <property type="component" value="Unassembled WGS sequence"/>
</dbReference>
<name>A0A371P166_9ACTN</name>
<dbReference type="PANTHER" id="PTHR30614:SF0">
    <property type="entry name" value="L-CYSTINE TRANSPORT SYSTEM PERMEASE PROTEIN TCYL"/>
    <property type="match status" value="1"/>
</dbReference>